<evidence type="ECO:0000313" key="3">
    <source>
        <dbReference type="Proteomes" id="UP001151760"/>
    </source>
</evidence>
<evidence type="ECO:0000256" key="1">
    <source>
        <dbReference type="SAM" id="MobiDB-lite"/>
    </source>
</evidence>
<comment type="caution">
    <text evidence="2">The sequence shown here is derived from an EMBL/GenBank/DDBJ whole genome shotgun (WGS) entry which is preliminary data.</text>
</comment>
<dbReference type="Proteomes" id="UP001151760">
    <property type="component" value="Unassembled WGS sequence"/>
</dbReference>
<proteinExistence type="predicted"/>
<reference evidence="2" key="1">
    <citation type="journal article" date="2022" name="Int. J. Mol. Sci.">
        <title>Draft Genome of Tanacetum Coccineum: Genomic Comparison of Closely Related Tanacetum-Family Plants.</title>
        <authorList>
            <person name="Yamashiro T."/>
            <person name="Shiraishi A."/>
            <person name="Nakayama K."/>
            <person name="Satake H."/>
        </authorList>
    </citation>
    <scope>NUCLEOTIDE SEQUENCE</scope>
</reference>
<accession>A0ABQ4WWP2</accession>
<dbReference type="EMBL" id="BQNB010009000">
    <property type="protein sequence ID" value="GJS57351.1"/>
    <property type="molecule type" value="Genomic_DNA"/>
</dbReference>
<organism evidence="2 3">
    <name type="scientific">Tanacetum coccineum</name>
    <dbReference type="NCBI Taxonomy" id="301880"/>
    <lineage>
        <taxon>Eukaryota</taxon>
        <taxon>Viridiplantae</taxon>
        <taxon>Streptophyta</taxon>
        <taxon>Embryophyta</taxon>
        <taxon>Tracheophyta</taxon>
        <taxon>Spermatophyta</taxon>
        <taxon>Magnoliopsida</taxon>
        <taxon>eudicotyledons</taxon>
        <taxon>Gunneridae</taxon>
        <taxon>Pentapetalae</taxon>
        <taxon>asterids</taxon>
        <taxon>campanulids</taxon>
        <taxon>Asterales</taxon>
        <taxon>Asteraceae</taxon>
        <taxon>Asteroideae</taxon>
        <taxon>Anthemideae</taxon>
        <taxon>Anthemidinae</taxon>
        <taxon>Tanacetum</taxon>
    </lineage>
</organism>
<gene>
    <name evidence="2" type="ORF">Tco_0652135</name>
</gene>
<name>A0ABQ4WWP2_9ASTR</name>
<protein>
    <submittedName>
        <fullName evidence="2">Uncharacterized protein</fullName>
    </submittedName>
</protein>
<reference evidence="2" key="2">
    <citation type="submission" date="2022-01" db="EMBL/GenBank/DDBJ databases">
        <authorList>
            <person name="Yamashiro T."/>
            <person name="Shiraishi A."/>
            <person name="Satake H."/>
            <person name="Nakayama K."/>
        </authorList>
    </citation>
    <scope>NUCLEOTIDE SEQUENCE</scope>
</reference>
<sequence>MECDGADGRKKQHPASPNKFSHVHLTNDDNHELKLPSKTSDYKCDPKISASVHSPSRQSLGIHSKYSDIVPTTGGTVSKFGTSMPTSTYVDIINPYATHSSWTMTQAVYSQREQPANNQSQINSTNTIPLQETNPVSACQRLFRKDTTKIGSRPILHPRLETMVNRCISLLSLLRNHFNSCDVLEELNTPENISNDVNLGQR</sequence>
<evidence type="ECO:0000313" key="2">
    <source>
        <dbReference type="EMBL" id="GJS57351.1"/>
    </source>
</evidence>
<feature type="region of interest" description="Disordered" evidence="1">
    <location>
        <begin position="1"/>
        <end position="32"/>
    </location>
</feature>
<keyword evidence="3" id="KW-1185">Reference proteome</keyword>